<keyword evidence="2" id="KW-0460">Magnesium</keyword>
<dbReference type="GO" id="GO:0016829">
    <property type="term" value="F:lyase activity"/>
    <property type="evidence" value="ECO:0007669"/>
    <property type="project" value="UniProtKB-KW"/>
</dbReference>
<evidence type="ECO:0000256" key="2">
    <source>
        <dbReference type="ARBA" id="ARBA00022842"/>
    </source>
</evidence>
<feature type="domain" description="OSBS enolase-like N-terminal" evidence="4">
    <location>
        <begin position="3"/>
        <end position="78"/>
    </location>
</feature>
<dbReference type="GO" id="GO:0046872">
    <property type="term" value="F:metal ion binding"/>
    <property type="evidence" value="ECO:0007669"/>
    <property type="project" value="UniProtKB-KW"/>
</dbReference>
<dbReference type="Gene3D" id="3.30.390.10">
    <property type="entry name" value="Enolase-like, N-terminal domain"/>
    <property type="match status" value="1"/>
</dbReference>
<dbReference type="OrthoDB" id="21264at2"/>
<dbReference type="HOGENOM" id="CLU_878898_0_0_0"/>
<dbReference type="RefSeq" id="WP_013182102.1">
    <property type="nucleotide sequence ID" value="NC_014225.1"/>
</dbReference>
<name>D6YW77_WADCW</name>
<proteinExistence type="predicted"/>
<dbReference type="InterPro" id="IPR036849">
    <property type="entry name" value="Enolase-like_C_sf"/>
</dbReference>
<evidence type="ECO:0000313" key="5">
    <source>
        <dbReference type="EMBL" id="ADI38388.1"/>
    </source>
</evidence>
<dbReference type="STRING" id="716544.wcw_1029"/>
<organism evidence="5 6">
    <name type="scientific">Waddlia chondrophila (strain ATCC VR-1470 / WSU 86-1044)</name>
    <dbReference type="NCBI Taxonomy" id="716544"/>
    <lineage>
        <taxon>Bacteria</taxon>
        <taxon>Pseudomonadati</taxon>
        <taxon>Chlamydiota</taxon>
        <taxon>Chlamydiia</taxon>
        <taxon>Parachlamydiales</taxon>
        <taxon>Waddliaceae</taxon>
        <taxon>Waddlia</taxon>
    </lineage>
</organism>
<evidence type="ECO:0000256" key="1">
    <source>
        <dbReference type="ARBA" id="ARBA00022723"/>
    </source>
</evidence>
<dbReference type="AlphaFoldDB" id="D6YW77"/>
<evidence type="ECO:0000259" key="4">
    <source>
        <dbReference type="Pfam" id="PF22015"/>
    </source>
</evidence>
<dbReference type="EMBL" id="CP001928">
    <property type="protein sequence ID" value="ADI38388.1"/>
    <property type="molecule type" value="Genomic_DNA"/>
</dbReference>
<dbReference type="KEGG" id="wch:wcw_1029"/>
<sequence length="291" mass="33458">MNIRFSLYQLISAGSFPSREGALLEFTFEDETVGYADCHPWTELGDAPLKQQLFLLRQGRITPLMARSLDFALVDSHARAKKMNLFEGVTIPKSHCLIDSVRIPEGFDIYKCKDPQLCLELLPQLAPGKKIRMDFNNKLTKDQYIEFIERANPFIKRLDFIEDPFPFDQKLWKEFEQKYGVPIALDRAREGEGHSLKILKPAIDPPVKLSKEKRYLFTSYLDHPIGQAAAAYSAAISGCKETCGLMTHLIYRTNMFSQRFSVKDSRLVVPKEGYGFGFDDCLKKQNWRRLC</sequence>
<evidence type="ECO:0000313" key="6">
    <source>
        <dbReference type="Proteomes" id="UP000001505"/>
    </source>
</evidence>
<dbReference type="Proteomes" id="UP000001505">
    <property type="component" value="Chromosome"/>
</dbReference>
<keyword evidence="6" id="KW-1185">Reference proteome</keyword>
<dbReference type="eggNOG" id="COG4948">
    <property type="taxonomic scope" value="Bacteria"/>
</dbReference>
<keyword evidence="3" id="KW-0456">Lyase</keyword>
<dbReference type="InterPro" id="IPR029017">
    <property type="entry name" value="Enolase-like_N"/>
</dbReference>
<dbReference type="Pfam" id="PF22015">
    <property type="entry name" value="OSBS_N"/>
    <property type="match status" value="1"/>
</dbReference>
<keyword evidence="1" id="KW-0479">Metal-binding</keyword>
<reference evidence="5 6" key="1">
    <citation type="journal article" date="2010" name="PLoS ONE">
        <title>The Waddlia genome: a window into chlamydial biology.</title>
        <authorList>
            <person name="Bertelli C."/>
            <person name="Collyn F."/>
            <person name="Croxatto A."/>
            <person name="Ruckert C."/>
            <person name="Polkinghorne A."/>
            <person name="Kebbi-Beghdadi C."/>
            <person name="Goesmann A."/>
            <person name="Vaughan L."/>
            <person name="Greub G."/>
        </authorList>
    </citation>
    <scope>NUCLEOTIDE SEQUENCE [LARGE SCALE GENOMIC DNA]</scope>
    <source>
        <strain evidence="6">ATCC VR-1470 / WSU 86-1044</strain>
    </source>
</reference>
<dbReference type="SUPFAM" id="SSF51604">
    <property type="entry name" value="Enolase C-terminal domain-like"/>
    <property type="match status" value="1"/>
</dbReference>
<accession>D6YW77</accession>
<dbReference type="Gene3D" id="3.20.20.120">
    <property type="entry name" value="Enolase-like C-terminal domain"/>
    <property type="match status" value="1"/>
</dbReference>
<gene>
    <name evidence="5" type="ordered locus">wcw_1029</name>
</gene>
<protein>
    <recommendedName>
        <fullName evidence="4">OSBS enolase-like N-terminal domain-containing protein</fullName>
    </recommendedName>
</protein>
<dbReference type="InterPro" id="IPR041338">
    <property type="entry name" value="OSBS_N"/>
</dbReference>
<evidence type="ECO:0000256" key="3">
    <source>
        <dbReference type="ARBA" id="ARBA00023239"/>
    </source>
</evidence>